<protein>
    <submittedName>
        <fullName evidence="2">Uncharacterized protein</fullName>
    </submittedName>
</protein>
<organism evidence="2">
    <name type="scientific">Micromonospora sp. CCTCC AA 2012012</name>
    <dbReference type="NCBI Taxonomy" id="3111921"/>
    <lineage>
        <taxon>Bacteria</taxon>
        <taxon>Bacillati</taxon>
        <taxon>Actinomycetota</taxon>
        <taxon>Actinomycetes</taxon>
        <taxon>Micromonosporales</taxon>
        <taxon>Micromonosporaceae</taxon>
        <taxon>Micromonospora</taxon>
    </lineage>
</organism>
<dbReference type="RefSeq" id="WP_350930859.1">
    <property type="nucleotide sequence ID" value="NZ_CP157762.1"/>
</dbReference>
<gene>
    <name evidence="2" type="ORF">ABUL08_16820</name>
    <name evidence="1" type="ORF">VK199_16755</name>
</gene>
<evidence type="ECO:0000313" key="2">
    <source>
        <dbReference type="EMBL" id="XCH72015.1"/>
    </source>
</evidence>
<proteinExistence type="predicted"/>
<dbReference type="EMBL" id="CP159342">
    <property type="protein sequence ID" value="XCH72015.1"/>
    <property type="molecule type" value="Genomic_DNA"/>
</dbReference>
<accession>A0AAU8H6B1</accession>
<sequence length="144" mass="15459">MLTDRPDDVEALCTLAYCRGRTGDHPGLLCRRAWRRQPAAVRWRLRAERRSAAVALRPVLVLAATVALTVGACPPSADGAAEASGQLALTLTAVTLAVRLRNLLARQLRAVLVRLGHRAGLAVHEGRSRLRGRRPAPPPTAARG</sequence>
<dbReference type="EMBL" id="CP157762">
    <property type="protein sequence ID" value="XBP91317.1"/>
    <property type="molecule type" value="Genomic_DNA"/>
</dbReference>
<dbReference type="AlphaFoldDB" id="A0AAU8H6B1"/>
<reference evidence="2" key="2">
    <citation type="submission" date="2024-06" db="EMBL/GenBank/DDBJ databases">
        <title>Micromonospora mangrovi CCTCC AA 2012012 genome sequences.</title>
        <authorList>
            <person name="Gao J."/>
        </authorList>
    </citation>
    <scope>NUCLEOTIDE SEQUENCE</scope>
    <source>
        <strain evidence="2">CCTCC AA 2012012</strain>
    </source>
</reference>
<name>A0AAU8H6B1_9ACTN</name>
<reference evidence="1" key="1">
    <citation type="submission" date="2024-01" db="EMBL/GenBank/DDBJ databases">
        <title>The genome sequence of Micromonospora mangrovi CCTCC AA 2012012.</title>
        <authorList>
            <person name="Gao J."/>
        </authorList>
    </citation>
    <scope>NUCLEOTIDE SEQUENCE</scope>
    <source>
        <strain evidence="1">CCTCC AA 2012012</strain>
    </source>
</reference>
<evidence type="ECO:0000313" key="1">
    <source>
        <dbReference type="EMBL" id="XBP91317.1"/>
    </source>
</evidence>